<feature type="compositionally biased region" description="Low complexity" evidence="2">
    <location>
        <begin position="208"/>
        <end position="227"/>
    </location>
</feature>
<keyword evidence="3" id="KW-0413">Isomerase</keyword>
<dbReference type="Gene3D" id="3.10.310.10">
    <property type="entry name" value="Diaminopimelate Epimerase, Chain A, domain 1"/>
    <property type="match status" value="2"/>
</dbReference>
<feature type="active site" evidence="1">
    <location>
        <position position="47"/>
    </location>
</feature>
<dbReference type="PIRSF" id="PIRSF016184">
    <property type="entry name" value="PhzC_PhzF"/>
    <property type="match status" value="1"/>
</dbReference>
<feature type="region of interest" description="Disordered" evidence="2">
    <location>
        <begin position="204"/>
        <end position="227"/>
    </location>
</feature>
<dbReference type="Proteomes" id="UP000198688">
    <property type="component" value="Chromosome I"/>
</dbReference>
<keyword evidence="4" id="KW-1185">Reference proteome</keyword>
<dbReference type="GO" id="GO:0005737">
    <property type="term" value="C:cytoplasm"/>
    <property type="evidence" value="ECO:0007669"/>
    <property type="project" value="TreeGrafter"/>
</dbReference>
<organism evidence="3 4">
    <name type="scientific">Actinoplanes derwentensis</name>
    <dbReference type="NCBI Taxonomy" id="113562"/>
    <lineage>
        <taxon>Bacteria</taxon>
        <taxon>Bacillati</taxon>
        <taxon>Actinomycetota</taxon>
        <taxon>Actinomycetes</taxon>
        <taxon>Micromonosporales</taxon>
        <taxon>Micromonosporaceae</taxon>
        <taxon>Actinoplanes</taxon>
    </lineage>
</organism>
<protein>
    <submittedName>
        <fullName evidence="3">Trans-2,3-dihydro-3-hydroxyanthranilate isomerase</fullName>
    </submittedName>
</protein>
<dbReference type="Pfam" id="PF02567">
    <property type="entry name" value="PhzC-PhzF"/>
    <property type="match status" value="2"/>
</dbReference>
<dbReference type="RefSeq" id="WP_231953700.1">
    <property type="nucleotide sequence ID" value="NZ_BOMJ01000026.1"/>
</dbReference>
<accession>A0A1H2D073</accession>
<sequence>MSTVAYEIVDVFTDRPFAGNPLAVVFGAEDLATSQMQALAREFNLSETVFLLPVTTSRATYRVRIFTPETELPFAGHPSVGAAVTAMRRGAFTAGDVIQECGAGLLPVTVTASGTATLTGASPTLGAPMDPTPLLAATGLTAADYAGDEAAVPRTASCGLAWTYLPVRPEALPRIQIDQRAMAALNLTDISIFTWSPPTPAAFPLPGSPAASPASGSPGAAPVPVSSADLGSPVGHASLGKPTRFTAADGEAHARVFIAGGSVPEDPATGSAALGLGVWLVSAGWLPADGTSSYRIHQGVAMKRPSRLNCTVTAAAGKAVSATVTGQVWPVAEGRITVPPFIG</sequence>
<dbReference type="InterPro" id="IPR003719">
    <property type="entry name" value="Phenazine_PhzF-like"/>
</dbReference>
<dbReference type="NCBIfam" id="TIGR00654">
    <property type="entry name" value="PhzF_family"/>
    <property type="match status" value="1"/>
</dbReference>
<dbReference type="GO" id="GO:0016853">
    <property type="term" value="F:isomerase activity"/>
    <property type="evidence" value="ECO:0007669"/>
    <property type="project" value="UniProtKB-KW"/>
</dbReference>
<evidence type="ECO:0000313" key="3">
    <source>
        <dbReference type="EMBL" id="SDT76121.1"/>
    </source>
</evidence>
<dbReference type="SUPFAM" id="SSF54506">
    <property type="entry name" value="Diaminopimelate epimerase-like"/>
    <property type="match status" value="1"/>
</dbReference>
<dbReference type="PANTHER" id="PTHR13774:SF32">
    <property type="entry name" value="ANTISENSE-ENHANCING SEQUENCE 1"/>
    <property type="match status" value="1"/>
</dbReference>
<evidence type="ECO:0000256" key="2">
    <source>
        <dbReference type="SAM" id="MobiDB-lite"/>
    </source>
</evidence>
<name>A0A1H2D073_9ACTN</name>
<gene>
    <name evidence="3" type="ORF">SAMN04489716_7517</name>
</gene>
<reference evidence="3 4" key="1">
    <citation type="submission" date="2016-10" db="EMBL/GenBank/DDBJ databases">
        <authorList>
            <person name="de Groot N.N."/>
        </authorList>
    </citation>
    <scope>NUCLEOTIDE SEQUENCE [LARGE SCALE GENOMIC DNA]</scope>
    <source>
        <strain evidence="3 4">DSM 43941</strain>
    </source>
</reference>
<dbReference type="EMBL" id="LT629758">
    <property type="protein sequence ID" value="SDT76121.1"/>
    <property type="molecule type" value="Genomic_DNA"/>
</dbReference>
<evidence type="ECO:0000313" key="4">
    <source>
        <dbReference type="Proteomes" id="UP000198688"/>
    </source>
</evidence>
<dbReference type="AlphaFoldDB" id="A0A1H2D073"/>
<proteinExistence type="predicted"/>
<dbReference type="STRING" id="113562.SAMN04489716_7517"/>
<evidence type="ECO:0000256" key="1">
    <source>
        <dbReference type="PIRSR" id="PIRSR016184-1"/>
    </source>
</evidence>
<dbReference type="PANTHER" id="PTHR13774">
    <property type="entry name" value="PHENAZINE BIOSYNTHESIS PROTEIN"/>
    <property type="match status" value="1"/>
</dbReference>